<proteinExistence type="predicted"/>
<dbReference type="AlphaFoldDB" id="B0NW84"/>
<protein>
    <submittedName>
        <fullName evidence="1">Uncharacterized protein</fullName>
    </submittedName>
</protein>
<dbReference type="HOGENOM" id="CLU_3229905_0_0_10"/>
<comment type="caution">
    <text evidence="1">The sequence shown here is derived from an EMBL/GenBank/DDBJ whole genome shotgun (WGS) entry which is preliminary data.</text>
</comment>
<gene>
    <name evidence="1" type="ORF">BACSTE_03767</name>
</gene>
<reference evidence="1 2" key="2">
    <citation type="submission" date="2007-11" db="EMBL/GenBank/DDBJ databases">
        <authorList>
            <person name="Fulton L."/>
            <person name="Clifton S."/>
            <person name="Fulton B."/>
            <person name="Xu J."/>
            <person name="Minx P."/>
            <person name="Pepin K.H."/>
            <person name="Johnson M."/>
            <person name="Thiruvilangam P."/>
            <person name="Bhonagiri V."/>
            <person name="Nash W.E."/>
            <person name="Mardis E.R."/>
            <person name="Wilson R.K."/>
        </authorList>
    </citation>
    <scope>NUCLEOTIDE SEQUENCE [LARGE SCALE GENOMIC DNA]</scope>
    <source>
        <strain evidence="1 2">ATCC 43183</strain>
    </source>
</reference>
<organism evidence="1 2">
    <name type="scientific">Bacteroides stercoris ATCC 43183</name>
    <dbReference type="NCBI Taxonomy" id="449673"/>
    <lineage>
        <taxon>Bacteria</taxon>
        <taxon>Pseudomonadati</taxon>
        <taxon>Bacteroidota</taxon>
        <taxon>Bacteroidia</taxon>
        <taxon>Bacteroidales</taxon>
        <taxon>Bacteroidaceae</taxon>
        <taxon>Bacteroides</taxon>
    </lineage>
</organism>
<name>B0NW84_BACSE</name>
<accession>B0NW84</accession>
<dbReference type="EMBL" id="ABFZ02000023">
    <property type="protein sequence ID" value="EDS13586.1"/>
    <property type="molecule type" value="Genomic_DNA"/>
</dbReference>
<sequence>MMKSRHKGDYMNCMKKSYDAGTPIAIPRPYSCISPQICNTRPY</sequence>
<evidence type="ECO:0000313" key="1">
    <source>
        <dbReference type="EMBL" id="EDS13586.1"/>
    </source>
</evidence>
<dbReference type="Proteomes" id="UP000004713">
    <property type="component" value="Unassembled WGS sequence"/>
</dbReference>
<reference evidence="1 2" key="1">
    <citation type="submission" date="2007-11" db="EMBL/GenBank/DDBJ databases">
        <title>Draft genome sequence of Bacteroides stercoris(ATCC 43183).</title>
        <authorList>
            <person name="Sudarsanam P."/>
            <person name="Ley R."/>
            <person name="Guruge J."/>
            <person name="Turnbaugh P.J."/>
            <person name="Mahowald M."/>
            <person name="Liep D."/>
            <person name="Gordon J."/>
        </authorList>
    </citation>
    <scope>NUCLEOTIDE SEQUENCE [LARGE SCALE GENOMIC DNA]</scope>
    <source>
        <strain evidence="1 2">ATCC 43183</strain>
    </source>
</reference>
<evidence type="ECO:0000313" key="2">
    <source>
        <dbReference type="Proteomes" id="UP000004713"/>
    </source>
</evidence>